<organism evidence="2 3">
    <name type="scientific">Noviherbaspirillum pedocola</name>
    <dbReference type="NCBI Taxonomy" id="2801341"/>
    <lineage>
        <taxon>Bacteria</taxon>
        <taxon>Pseudomonadati</taxon>
        <taxon>Pseudomonadota</taxon>
        <taxon>Betaproteobacteria</taxon>
        <taxon>Burkholderiales</taxon>
        <taxon>Oxalobacteraceae</taxon>
        <taxon>Noviherbaspirillum</taxon>
    </lineage>
</organism>
<dbReference type="InterPro" id="IPR038721">
    <property type="entry name" value="IS701-like_DDE_dom"/>
</dbReference>
<evidence type="ECO:0000259" key="1">
    <source>
        <dbReference type="Pfam" id="PF13546"/>
    </source>
</evidence>
<dbReference type="Pfam" id="PF13546">
    <property type="entry name" value="DDE_5"/>
    <property type="match status" value="1"/>
</dbReference>
<name>A0A934SYG3_9BURK</name>
<proteinExistence type="predicted"/>
<dbReference type="EMBL" id="JAEPBG010000041">
    <property type="protein sequence ID" value="MBK4739171.1"/>
    <property type="molecule type" value="Genomic_DNA"/>
</dbReference>
<dbReference type="PANTHER" id="PTHR33627:SF1">
    <property type="entry name" value="TRANSPOSASE"/>
    <property type="match status" value="1"/>
</dbReference>
<evidence type="ECO:0000313" key="2">
    <source>
        <dbReference type="EMBL" id="MBK4739171.1"/>
    </source>
</evidence>
<dbReference type="Proteomes" id="UP000622890">
    <property type="component" value="Unassembled WGS sequence"/>
</dbReference>
<dbReference type="NCBIfam" id="NF033540">
    <property type="entry name" value="transpos_IS701"/>
    <property type="match status" value="1"/>
</dbReference>
<dbReference type="AlphaFoldDB" id="A0A934SYG3"/>
<dbReference type="InterPro" id="IPR012337">
    <property type="entry name" value="RNaseH-like_sf"/>
</dbReference>
<feature type="domain" description="Transposase IS701-like DDE" evidence="1">
    <location>
        <begin position="21"/>
        <end position="286"/>
    </location>
</feature>
<dbReference type="SUPFAM" id="SSF53098">
    <property type="entry name" value="Ribonuclease H-like"/>
    <property type="match status" value="1"/>
</dbReference>
<keyword evidence="3" id="KW-1185">Reference proteome</keyword>
<comment type="caution">
    <text evidence="2">The sequence shown here is derived from an EMBL/GenBank/DDBJ whole genome shotgun (WGS) entry which is preliminary data.</text>
</comment>
<sequence>MDTVIPAGSNWHQDLEQWLAPFLAVLNRSEQRCWAPFYLQGLLGPGARKSVEPMAERVCPGQTQQLHHFVSTSPWPTAPLEQVLRKTADALVGGEDAVLIADDTALPKQGQHSVGVKRQHCGVLGKQANCQVLVSLTLARKEVPIPITLRLYLPEDWAQDPARRAAAKVPESLAFATKGEIALAQIDAALADGVRFGMVLADAGFGSSAAFRAGLTQRGLRWAVGVQPTQKVYPADVQLCVAANPAVGRPAKYPRPSVPSVSVVQMIESLGPKALRRCSWRHGTKGKLSAHFAVVRVRVADGELASHWQHLPGQAAWLVCEARSTGERKYYFTNHPIDTPRRTLIRAIKARWACEQAHQQLKDELGLDHYEGRSWLGLHHHALLTMIAFAYLQHRRLQSASRLGKKIRSQCTGPAAAAVIAGDTARSSRRASSRDLRSMS</sequence>
<protein>
    <submittedName>
        <fullName evidence="2">IS701 family transposase</fullName>
    </submittedName>
</protein>
<accession>A0A934SYG3</accession>
<dbReference type="InterPro" id="IPR039365">
    <property type="entry name" value="IS701-like"/>
</dbReference>
<evidence type="ECO:0000313" key="3">
    <source>
        <dbReference type="Proteomes" id="UP000622890"/>
    </source>
</evidence>
<reference evidence="2" key="1">
    <citation type="submission" date="2021-01" db="EMBL/GenBank/DDBJ databases">
        <title>Genome sequence of strain Noviherbaspirillum sp. DKR-6.</title>
        <authorList>
            <person name="Chaudhary D.K."/>
        </authorList>
    </citation>
    <scope>NUCLEOTIDE SEQUENCE</scope>
    <source>
        <strain evidence="2">DKR-6</strain>
    </source>
</reference>
<dbReference type="RefSeq" id="WP_200598539.1">
    <property type="nucleotide sequence ID" value="NZ_JAEPBG010000041.1"/>
</dbReference>
<dbReference type="PANTHER" id="PTHR33627">
    <property type="entry name" value="TRANSPOSASE"/>
    <property type="match status" value="1"/>
</dbReference>
<gene>
    <name evidence="2" type="ORF">JJB74_31625</name>
</gene>